<evidence type="ECO:0000313" key="3">
    <source>
        <dbReference type="Proteomes" id="UP000371423"/>
    </source>
</evidence>
<dbReference type="Proteomes" id="UP000371423">
    <property type="component" value="Unassembled WGS sequence"/>
</dbReference>
<comment type="caution">
    <text evidence="2">The sequence shown here is derived from an EMBL/GenBank/DDBJ whole genome shotgun (WGS) entry which is preliminary data.</text>
</comment>
<reference evidence="3 4" key="1">
    <citation type="journal article" date="2019" name="Syst. Appl. Microbiol.">
        <title>Polyphasic characterization of two novel Lactobacillus spp. isolated from blown salami packages: Description of Lactobacillus halodurans sp. nov. and Lactobacillus salsicarnum sp. nov.</title>
        <authorList>
            <person name="Schuster J.A."/>
            <person name="Klingl A."/>
            <person name="Vogel R.F."/>
            <person name="Ehrmann M.A."/>
        </authorList>
    </citation>
    <scope>NUCLEOTIDE SEQUENCE [LARGE SCALE GENOMIC DNA]</scope>
    <source>
        <strain evidence="2 3">TMW 1.1920</strain>
        <strain evidence="1 4">TMW 1.2172</strain>
    </source>
</reference>
<proteinExistence type="predicted"/>
<dbReference type="AlphaFoldDB" id="A0A5P0ZYI0"/>
<dbReference type="OrthoDB" id="2306834at2"/>
<evidence type="ECO:0000313" key="4">
    <source>
        <dbReference type="Proteomes" id="UP000414364"/>
    </source>
</evidence>
<dbReference type="EMBL" id="VDFO01000027">
    <property type="protein sequence ID" value="MQS97794.1"/>
    <property type="molecule type" value="Genomic_DNA"/>
</dbReference>
<accession>A0A5P0ZYI0</accession>
<organism evidence="2 3">
    <name type="scientific">Companilactobacillus halodurans</name>
    <dbReference type="NCBI Taxonomy" id="2584183"/>
    <lineage>
        <taxon>Bacteria</taxon>
        <taxon>Bacillati</taxon>
        <taxon>Bacillota</taxon>
        <taxon>Bacilli</taxon>
        <taxon>Lactobacillales</taxon>
        <taxon>Lactobacillaceae</taxon>
        <taxon>Companilactobacillus</taxon>
    </lineage>
</organism>
<keyword evidence="3" id="KW-1185">Reference proteome</keyword>
<evidence type="ECO:0000313" key="2">
    <source>
        <dbReference type="EMBL" id="MQS97794.1"/>
    </source>
</evidence>
<sequence length="806" mass="88951">MKIKLLIVLTSCLLSLILLKFCDSYNFVLADDTDEQSAIDSAPNGLDIKNYFSDIVNPKMNGSNYRDPFTENNAHIRSKTGSSTQNTILSLASEPSDTGAIWSDPDTGNAFDISKKQIISAWLYFGPYNMDKNKEGEGIALVLQNDPRGAYAMGAGREGLGVDGYDKTTFVKGLLTNSVTYPTSQYLVNTAVSNSVALEFDSHTNSSNTKDSAPIRYKSGVYLNYDYSLDAFDTTDLTIKAPAGFPANTSLGAGDSGFGHISLTFPGTSESYAFTNRITSENNDYQNFEKATSLFHTENTPAYLINGTDSQGNTTYWHHVTLTWTPEDSKLHYAFNDKDIDGTTVPEGGGGKLSKRIDKNIQLNPAIFNLPAGQSKIRWGFTGANTATSGVPSKLVVLESIPALLNATADSTIYDQTLDKTITNDSTDYFVNDGDNVDLNYNLKYDIGNISWQGITATITLPPHFTPIAGNIGTITYGNGTVEDLADSDIKDGVLTHKLTKPIDTNAKIVIHGKVDNKTLTDYHITSKPAKFEGTNDITSTATPPFTIMFIRTWKLNLKQQNPIDLLYQEENTKLDLPTDLSYDEDHNFLKDDPIHYDIKINNYDFTYDATAQSETSTSNTPIPLKQVIDAKDSNLFWNIFQMNTTQTIYVTAKDKDGITSNTIPYTVNVLQNHLLKLSVSPNIDFQTIVQSNSKKLIKRQNNNFNLSVISLREPWQLTATATLLADNKTDFKGNLVFKNNQTTQNLLNSPIDIYEDSTSSDTEKTTNISGNWSNDSGILLKQTNQNEAGQYQGTITWTLGDYPVL</sequence>
<dbReference type="Gene3D" id="2.60.120.200">
    <property type="match status" value="1"/>
</dbReference>
<dbReference type="RefSeq" id="WP_153386151.1">
    <property type="nucleotide sequence ID" value="NZ_VDFO01000027.1"/>
</dbReference>
<gene>
    <name evidence="2" type="ORF">FHL05_07815</name>
    <name evidence="1" type="ORF">FHL06_09700</name>
</gene>
<dbReference type="EMBL" id="VDFP01000022">
    <property type="protein sequence ID" value="MQS76645.1"/>
    <property type="molecule type" value="Genomic_DNA"/>
</dbReference>
<dbReference type="Proteomes" id="UP000414364">
    <property type="component" value="Unassembled WGS sequence"/>
</dbReference>
<protein>
    <recommendedName>
        <fullName evidence="5">WxL domain-containing protein</fullName>
    </recommendedName>
</protein>
<name>A0A5P0ZYI0_9LACO</name>
<evidence type="ECO:0008006" key="5">
    <source>
        <dbReference type="Google" id="ProtNLM"/>
    </source>
</evidence>
<evidence type="ECO:0000313" key="1">
    <source>
        <dbReference type="EMBL" id="MQS76645.1"/>
    </source>
</evidence>